<dbReference type="EMBL" id="JADBGQ010000008">
    <property type="protein sequence ID" value="KAG5384149.1"/>
    <property type="molecule type" value="Genomic_DNA"/>
</dbReference>
<proteinExistence type="predicted"/>
<comment type="caution">
    <text evidence="1">The sequence shown here is derived from an EMBL/GenBank/DDBJ whole genome shotgun (WGS) entry which is preliminary data.</text>
</comment>
<sequence length="91" mass="10387">MANSFVFLTDLNLASVLSPLRCDFSAERIQCRYQQKILDIIDRFFESGDKDHLWHSRLLALVERIQRDDGVDGGIFKETISGAVGEKMILI</sequence>
<evidence type="ECO:0000313" key="1">
    <source>
        <dbReference type="EMBL" id="KAG5384149.1"/>
    </source>
</evidence>
<accession>A0ABQ7LF20</accession>
<dbReference type="Proteomes" id="UP000823674">
    <property type="component" value="Chromosome A09"/>
</dbReference>
<reference evidence="1 2" key="1">
    <citation type="submission" date="2021-03" db="EMBL/GenBank/DDBJ databases">
        <authorList>
            <person name="King G.J."/>
            <person name="Bancroft I."/>
            <person name="Baten A."/>
            <person name="Bloomfield J."/>
            <person name="Borpatragohain P."/>
            <person name="He Z."/>
            <person name="Irish N."/>
            <person name="Irwin J."/>
            <person name="Liu K."/>
            <person name="Mauleon R.P."/>
            <person name="Moore J."/>
            <person name="Morris R."/>
            <person name="Ostergaard L."/>
            <person name="Wang B."/>
            <person name="Wells R."/>
        </authorList>
    </citation>
    <scope>NUCLEOTIDE SEQUENCE [LARGE SCALE GENOMIC DNA]</scope>
    <source>
        <strain evidence="1">R-o-18</strain>
        <tissue evidence="1">Leaf</tissue>
    </source>
</reference>
<name>A0ABQ7LF20_BRACM</name>
<gene>
    <name evidence="1" type="primary">A09g507220.1_BraROA</name>
    <name evidence="1" type="ORF">IGI04_035619</name>
</gene>
<keyword evidence="2" id="KW-1185">Reference proteome</keyword>
<protein>
    <submittedName>
        <fullName evidence="1">Uncharacterized protein</fullName>
    </submittedName>
</protein>
<evidence type="ECO:0000313" key="2">
    <source>
        <dbReference type="Proteomes" id="UP000823674"/>
    </source>
</evidence>
<organism evidence="1 2">
    <name type="scientific">Brassica rapa subsp. trilocularis</name>
    <dbReference type="NCBI Taxonomy" id="1813537"/>
    <lineage>
        <taxon>Eukaryota</taxon>
        <taxon>Viridiplantae</taxon>
        <taxon>Streptophyta</taxon>
        <taxon>Embryophyta</taxon>
        <taxon>Tracheophyta</taxon>
        <taxon>Spermatophyta</taxon>
        <taxon>Magnoliopsida</taxon>
        <taxon>eudicotyledons</taxon>
        <taxon>Gunneridae</taxon>
        <taxon>Pentapetalae</taxon>
        <taxon>rosids</taxon>
        <taxon>malvids</taxon>
        <taxon>Brassicales</taxon>
        <taxon>Brassicaceae</taxon>
        <taxon>Brassiceae</taxon>
        <taxon>Brassica</taxon>
    </lineage>
</organism>